<proteinExistence type="predicted"/>
<keyword evidence="1" id="KW-0472">Membrane</keyword>
<evidence type="ECO:0000256" key="1">
    <source>
        <dbReference type="SAM" id="Phobius"/>
    </source>
</evidence>
<keyword evidence="1" id="KW-0812">Transmembrane</keyword>
<keyword evidence="1" id="KW-1133">Transmembrane helix</keyword>
<organism evidence="2">
    <name type="scientific">uncultured Caudovirales phage</name>
    <dbReference type="NCBI Taxonomy" id="2100421"/>
    <lineage>
        <taxon>Viruses</taxon>
        <taxon>Duplodnaviria</taxon>
        <taxon>Heunggongvirae</taxon>
        <taxon>Uroviricota</taxon>
        <taxon>Caudoviricetes</taxon>
        <taxon>Peduoviridae</taxon>
        <taxon>Maltschvirus</taxon>
        <taxon>Maltschvirus maltsch</taxon>
    </lineage>
</organism>
<dbReference type="EMBL" id="LR796526">
    <property type="protein sequence ID" value="CAB4149803.1"/>
    <property type="molecule type" value="Genomic_DNA"/>
</dbReference>
<accession>A0A6J5MXW8</accession>
<evidence type="ECO:0000313" key="2">
    <source>
        <dbReference type="EMBL" id="CAB4149803.1"/>
    </source>
</evidence>
<sequence>MSIPKVCLGLALFAAALGITALGLLTEGWLGFVYIGVGVVLGGVASAVRP</sequence>
<name>A0A6J5MXW8_9CAUD</name>
<protein>
    <submittedName>
        <fullName evidence="2">Uncharacterized protein</fullName>
    </submittedName>
</protein>
<gene>
    <name evidence="2" type="ORF">UFOVP555_35</name>
</gene>
<reference evidence="2" key="1">
    <citation type="submission" date="2020-04" db="EMBL/GenBank/DDBJ databases">
        <authorList>
            <person name="Chiriac C."/>
            <person name="Salcher M."/>
            <person name="Ghai R."/>
            <person name="Kavagutti S V."/>
        </authorList>
    </citation>
    <scope>NUCLEOTIDE SEQUENCE</scope>
</reference>
<feature type="transmembrane region" description="Helical" evidence="1">
    <location>
        <begin position="31"/>
        <end position="48"/>
    </location>
</feature>